<feature type="domain" description="HTH araC/xylS-type" evidence="11">
    <location>
        <begin position="415"/>
        <end position="513"/>
    </location>
</feature>
<proteinExistence type="predicted"/>
<dbReference type="InterPro" id="IPR009057">
    <property type="entry name" value="Homeodomain-like_sf"/>
</dbReference>
<sequence length="516" mass="60048">MYTYFIADDETKIRQGIRRLIDWETLGFSFIGEASNGEDALRFILDKNPDVTLLDIRMPRLSGLDVARLARADGYRGIIIILSGYSDFKYAQEAMRYDVKYYISKPVDEDELTDYLKKVTDELSVREKHTSAIEYFSEKARDGILSDVLTGSSRISDQDLKELGLLSGCYQAAIYEKYSHNAAAVSYRFSDLLRLTNEDNHSFDTLTIDNNEVILLKGDFAIRRFSDFVERFEREVKPQKGSPLDSLFITYGHVVYRPEEITESYQEALFLLKMRFYCDQGQHTFGYHQLPARRTSLTSAGIGALQEYQDRLLGYIQTLNREMVAESLDSLREQIYLSSAPIEEIRLFLIDLYLQVKESIRYHYHTFDIPFPPNSWAVDFINTRYYLYEIITFLSEQAEMIMRSLGTTSRESTLENVIHYIQHNYMSSLKLERIAPLFGYNSAYLGKLFTQKMGMNFTAYLDQVRIDASMELLRDGSLKVYEIAEKVGYSNVDYFHTKFKKIVGESPAEYRRKFRN</sequence>
<comment type="function">
    <text evidence="9">May play the central regulatory role in sporulation. It may be an element of the effector pathway responsible for the activation of sporulation genes in response to nutritional stress. Spo0A may act in concert with spo0H (a sigma factor) to control the expression of some genes that are critical to the sporulation process.</text>
</comment>
<evidence type="ECO:0000259" key="12">
    <source>
        <dbReference type="PROSITE" id="PS50110"/>
    </source>
</evidence>
<evidence type="ECO:0000256" key="2">
    <source>
        <dbReference type="ARBA" id="ARBA00018672"/>
    </source>
</evidence>
<keyword evidence="4 10" id="KW-0597">Phosphoprotein</keyword>
<dbReference type="GO" id="GO:0003700">
    <property type="term" value="F:DNA-binding transcription factor activity"/>
    <property type="evidence" value="ECO:0007669"/>
    <property type="project" value="InterPro"/>
</dbReference>
<comment type="subcellular location">
    <subcellularLocation>
        <location evidence="1">Cytoplasm</location>
    </subcellularLocation>
</comment>
<evidence type="ECO:0000313" key="13">
    <source>
        <dbReference type="EMBL" id="RGE61910.1"/>
    </source>
</evidence>
<gene>
    <name evidence="13" type="ORF">DWY69_29080</name>
</gene>
<evidence type="ECO:0000256" key="8">
    <source>
        <dbReference type="ARBA" id="ARBA00023163"/>
    </source>
</evidence>
<dbReference type="PROSITE" id="PS01124">
    <property type="entry name" value="HTH_ARAC_FAMILY_2"/>
    <property type="match status" value="1"/>
</dbReference>
<dbReference type="InterPro" id="IPR011006">
    <property type="entry name" value="CheY-like_superfamily"/>
</dbReference>
<evidence type="ECO:0000256" key="1">
    <source>
        <dbReference type="ARBA" id="ARBA00004496"/>
    </source>
</evidence>
<dbReference type="Gene3D" id="1.10.10.60">
    <property type="entry name" value="Homeodomain-like"/>
    <property type="match status" value="2"/>
</dbReference>
<dbReference type="AlphaFoldDB" id="A0A3E3I7D6"/>
<keyword evidence="3" id="KW-0963">Cytoplasm</keyword>
<dbReference type="PROSITE" id="PS00041">
    <property type="entry name" value="HTH_ARAC_FAMILY_1"/>
    <property type="match status" value="1"/>
</dbReference>
<dbReference type="SUPFAM" id="SSF46689">
    <property type="entry name" value="Homeodomain-like"/>
    <property type="match status" value="2"/>
</dbReference>
<evidence type="ECO:0000256" key="3">
    <source>
        <dbReference type="ARBA" id="ARBA00022490"/>
    </source>
</evidence>
<dbReference type="RefSeq" id="WP_025487634.1">
    <property type="nucleotide sequence ID" value="NZ_CALBAU010000349.1"/>
</dbReference>
<comment type="caution">
    <text evidence="13">The sequence shown here is derived from an EMBL/GenBank/DDBJ whole genome shotgun (WGS) entry which is preliminary data.</text>
</comment>
<evidence type="ECO:0000256" key="5">
    <source>
        <dbReference type="ARBA" id="ARBA00023012"/>
    </source>
</evidence>
<keyword evidence="5" id="KW-0902">Two-component regulatory system</keyword>
<dbReference type="GO" id="GO:0000160">
    <property type="term" value="P:phosphorelay signal transduction system"/>
    <property type="evidence" value="ECO:0007669"/>
    <property type="project" value="UniProtKB-KW"/>
</dbReference>
<dbReference type="OrthoDB" id="9794370at2"/>
<keyword evidence="6" id="KW-0805">Transcription regulation</keyword>
<dbReference type="PROSITE" id="PS50110">
    <property type="entry name" value="RESPONSE_REGULATORY"/>
    <property type="match status" value="1"/>
</dbReference>
<dbReference type="InterPro" id="IPR001789">
    <property type="entry name" value="Sig_transdc_resp-reg_receiver"/>
</dbReference>
<dbReference type="InterPro" id="IPR020449">
    <property type="entry name" value="Tscrpt_reg_AraC-type_HTH"/>
</dbReference>
<keyword evidence="8" id="KW-0804">Transcription</keyword>
<reference evidence="13 14" key="1">
    <citation type="submission" date="2018-08" db="EMBL/GenBank/DDBJ databases">
        <title>A genome reference for cultivated species of the human gut microbiota.</title>
        <authorList>
            <person name="Zou Y."/>
            <person name="Xue W."/>
            <person name="Luo G."/>
        </authorList>
    </citation>
    <scope>NUCLEOTIDE SEQUENCE [LARGE SCALE GENOMIC DNA]</scope>
    <source>
        <strain evidence="13 14">AF26-4BH</strain>
    </source>
</reference>
<dbReference type="SMART" id="SM00448">
    <property type="entry name" value="REC"/>
    <property type="match status" value="1"/>
</dbReference>
<dbReference type="CDD" id="cd17536">
    <property type="entry name" value="REC_YesN-like"/>
    <property type="match status" value="1"/>
</dbReference>
<evidence type="ECO:0000256" key="9">
    <source>
        <dbReference type="ARBA" id="ARBA00024867"/>
    </source>
</evidence>
<name>A0A3E3I7D6_9FIRM</name>
<dbReference type="GO" id="GO:0043565">
    <property type="term" value="F:sequence-specific DNA binding"/>
    <property type="evidence" value="ECO:0007669"/>
    <property type="project" value="InterPro"/>
</dbReference>
<dbReference type="Proteomes" id="UP000261166">
    <property type="component" value="Unassembled WGS sequence"/>
</dbReference>
<dbReference type="PANTHER" id="PTHR42713">
    <property type="entry name" value="HISTIDINE KINASE-RELATED"/>
    <property type="match status" value="1"/>
</dbReference>
<evidence type="ECO:0000313" key="14">
    <source>
        <dbReference type="Proteomes" id="UP000261166"/>
    </source>
</evidence>
<dbReference type="InterPro" id="IPR018060">
    <property type="entry name" value="HTH_AraC"/>
</dbReference>
<organism evidence="13 14">
    <name type="scientific">Eisenbergiella massiliensis</name>
    <dbReference type="NCBI Taxonomy" id="1720294"/>
    <lineage>
        <taxon>Bacteria</taxon>
        <taxon>Bacillati</taxon>
        <taxon>Bacillota</taxon>
        <taxon>Clostridia</taxon>
        <taxon>Lachnospirales</taxon>
        <taxon>Lachnospiraceae</taxon>
        <taxon>Eisenbergiella</taxon>
    </lineage>
</organism>
<evidence type="ECO:0000256" key="4">
    <source>
        <dbReference type="ARBA" id="ARBA00022553"/>
    </source>
</evidence>
<dbReference type="EMBL" id="QVLU01000050">
    <property type="protein sequence ID" value="RGE61910.1"/>
    <property type="molecule type" value="Genomic_DNA"/>
</dbReference>
<evidence type="ECO:0000259" key="11">
    <source>
        <dbReference type="PROSITE" id="PS01124"/>
    </source>
</evidence>
<keyword evidence="7 13" id="KW-0238">DNA-binding</keyword>
<dbReference type="SUPFAM" id="SSF52172">
    <property type="entry name" value="CheY-like"/>
    <property type="match status" value="1"/>
</dbReference>
<accession>A0A3E3I7D6</accession>
<feature type="domain" description="Response regulatory" evidence="12">
    <location>
        <begin position="3"/>
        <end position="120"/>
    </location>
</feature>
<feature type="modified residue" description="4-aspartylphosphate" evidence="10">
    <location>
        <position position="55"/>
    </location>
</feature>
<dbReference type="PRINTS" id="PR00032">
    <property type="entry name" value="HTHARAC"/>
</dbReference>
<dbReference type="SMART" id="SM00342">
    <property type="entry name" value="HTH_ARAC"/>
    <property type="match status" value="1"/>
</dbReference>
<evidence type="ECO:0000256" key="7">
    <source>
        <dbReference type="ARBA" id="ARBA00023125"/>
    </source>
</evidence>
<evidence type="ECO:0000256" key="10">
    <source>
        <dbReference type="PROSITE-ProRule" id="PRU00169"/>
    </source>
</evidence>
<dbReference type="GO" id="GO:0005737">
    <property type="term" value="C:cytoplasm"/>
    <property type="evidence" value="ECO:0007669"/>
    <property type="project" value="UniProtKB-SubCell"/>
</dbReference>
<protein>
    <recommendedName>
        <fullName evidence="2">Stage 0 sporulation protein A homolog</fullName>
    </recommendedName>
</protein>
<dbReference type="Pfam" id="PF00072">
    <property type="entry name" value="Response_reg"/>
    <property type="match status" value="1"/>
</dbReference>
<evidence type="ECO:0000256" key="6">
    <source>
        <dbReference type="ARBA" id="ARBA00023015"/>
    </source>
</evidence>
<dbReference type="InterPro" id="IPR018062">
    <property type="entry name" value="HTH_AraC-typ_CS"/>
</dbReference>
<dbReference type="Gene3D" id="3.40.50.2300">
    <property type="match status" value="1"/>
</dbReference>
<dbReference type="PANTHER" id="PTHR42713:SF3">
    <property type="entry name" value="TRANSCRIPTIONAL REGULATORY PROTEIN HPTR"/>
    <property type="match status" value="1"/>
</dbReference>
<dbReference type="InterPro" id="IPR051552">
    <property type="entry name" value="HptR"/>
</dbReference>
<dbReference type="Pfam" id="PF12833">
    <property type="entry name" value="HTH_18"/>
    <property type="match status" value="1"/>
</dbReference>